<keyword evidence="1" id="KW-0472">Membrane</keyword>
<dbReference type="Gene3D" id="3.90.1210.10">
    <property type="entry name" value="Antifreeze-like/N-acetylneuraminic acid synthase C-terminal domain"/>
    <property type="match status" value="1"/>
</dbReference>
<evidence type="ECO:0000259" key="2">
    <source>
        <dbReference type="SMART" id="SM00858"/>
    </source>
</evidence>
<comment type="caution">
    <text evidence="3">The sequence shown here is derived from an EMBL/GenBank/DDBJ whole genome shotgun (WGS) entry which is preliminary data.</text>
</comment>
<dbReference type="SMART" id="SM00858">
    <property type="entry name" value="SAF"/>
    <property type="match status" value="1"/>
</dbReference>
<dbReference type="InterPro" id="IPR036732">
    <property type="entry name" value="AFP_Neu5c_C_sf"/>
</dbReference>
<evidence type="ECO:0000256" key="1">
    <source>
        <dbReference type="SAM" id="Phobius"/>
    </source>
</evidence>
<keyword evidence="1" id="KW-1133">Transmembrane helix</keyword>
<name>A0ABP8EH08_9MICO</name>
<reference evidence="4" key="1">
    <citation type="journal article" date="2019" name="Int. J. Syst. Evol. Microbiol.">
        <title>The Global Catalogue of Microorganisms (GCM) 10K type strain sequencing project: providing services to taxonomists for standard genome sequencing and annotation.</title>
        <authorList>
            <consortium name="The Broad Institute Genomics Platform"/>
            <consortium name="The Broad Institute Genome Sequencing Center for Infectious Disease"/>
            <person name="Wu L."/>
            <person name="Ma J."/>
        </authorList>
    </citation>
    <scope>NUCLEOTIDE SEQUENCE [LARGE SCALE GENOMIC DNA]</scope>
    <source>
        <strain evidence="4">JCM 17458</strain>
    </source>
</reference>
<dbReference type="InterPro" id="IPR013974">
    <property type="entry name" value="SAF"/>
</dbReference>
<keyword evidence="1" id="KW-0812">Transmembrane</keyword>
<dbReference type="CDD" id="cd11614">
    <property type="entry name" value="SAF_CpaB_FlgA_like"/>
    <property type="match status" value="1"/>
</dbReference>
<dbReference type="SUPFAM" id="SSF51269">
    <property type="entry name" value="AFP III-like domain"/>
    <property type="match status" value="1"/>
</dbReference>
<feature type="domain" description="SAF" evidence="2">
    <location>
        <begin position="56"/>
        <end position="118"/>
    </location>
</feature>
<evidence type="ECO:0000313" key="4">
    <source>
        <dbReference type="Proteomes" id="UP001501586"/>
    </source>
</evidence>
<keyword evidence="4" id="KW-1185">Reference proteome</keyword>
<dbReference type="Proteomes" id="UP001501586">
    <property type="component" value="Unassembled WGS sequence"/>
</dbReference>
<proteinExistence type="predicted"/>
<feature type="transmembrane region" description="Helical" evidence="1">
    <location>
        <begin position="29"/>
        <end position="50"/>
    </location>
</feature>
<organism evidence="3 4">
    <name type="scientific">Brevibacterium daeguense</name>
    <dbReference type="NCBI Taxonomy" id="909936"/>
    <lineage>
        <taxon>Bacteria</taxon>
        <taxon>Bacillati</taxon>
        <taxon>Actinomycetota</taxon>
        <taxon>Actinomycetes</taxon>
        <taxon>Micrococcales</taxon>
        <taxon>Brevibacteriaceae</taxon>
        <taxon>Brevibacterium</taxon>
    </lineage>
</organism>
<dbReference type="EMBL" id="BAABAZ010000004">
    <property type="protein sequence ID" value="GAA4283241.1"/>
    <property type="molecule type" value="Genomic_DNA"/>
</dbReference>
<accession>A0ABP8EH08</accession>
<dbReference type="Pfam" id="PF08666">
    <property type="entry name" value="SAF"/>
    <property type="match status" value="1"/>
</dbReference>
<evidence type="ECO:0000313" key="3">
    <source>
        <dbReference type="EMBL" id="GAA4283241.1"/>
    </source>
</evidence>
<gene>
    <name evidence="3" type="ORF">GCM10022261_07720</name>
</gene>
<protein>
    <recommendedName>
        <fullName evidence="2">SAF domain-containing protein</fullName>
    </recommendedName>
</protein>
<sequence length="225" mass="22576">MAMAVKSPESEAVPKTHKLPAAGRDRRPLMMALAIVLILVGAIASALIAFSAGSRSDVLVAVRDIEPGQTISEADFTTARVGTDAAGIIPADSLENFVGSHAVSLIPQGTVVNQNMFVSGSAIPSNGEVVGLVLTPTQRPSEPLASGDVVRLYQGAGVEAGGGTGQVLVESARVVSVIDAGGNLSVSVLIGSDQAATLVPSAAAGQVAATKLAQGTRPGVDFLSQ</sequence>